<dbReference type="Gene3D" id="3.90.1200.10">
    <property type="match status" value="1"/>
</dbReference>
<reference evidence="2 3" key="1">
    <citation type="journal article" date="2013" name="ISME J.">
        <title>A metabolic model for members of the genus Tetrasphaera involved in enhanced biological phosphorus removal.</title>
        <authorList>
            <person name="Kristiansen R."/>
            <person name="Nguyen H.T.T."/>
            <person name="Saunders A.M."/>
            <person name="Nielsen J.L."/>
            <person name="Wimmer R."/>
            <person name="Le V.Q."/>
            <person name="McIlroy S.J."/>
            <person name="Petrovski S."/>
            <person name="Seviour R.J."/>
            <person name="Calteau A."/>
            <person name="Nielsen K.L."/>
            <person name="Nielsen P.H."/>
        </authorList>
    </citation>
    <scope>NUCLEOTIDE SEQUENCE [LARGE SCALE GENOMIC DNA]</scope>
    <source>
        <strain evidence="2 3">Ben 74</strain>
    </source>
</reference>
<accession>A0A077MCB4</accession>
<dbReference type="Pfam" id="PF01636">
    <property type="entry name" value="APH"/>
    <property type="match status" value="1"/>
</dbReference>
<evidence type="ECO:0000313" key="2">
    <source>
        <dbReference type="EMBL" id="CCI53495.1"/>
    </source>
</evidence>
<comment type="caution">
    <text evidence="2">The sequence shown here is derived from an EMBL/GenBank/DDBJ whole genome shotgun (WGS) entry which is preliminary data.</text>
</comment>
<dbReference type="AlphaFoldDB" id="A0A077MCB4"/>
<dbReference type="STRING" id="1193518.BN13_40047"/>
<dbReference type="OrthoDB" id="3723194at2"/>
<evidence type="ECO:0000259" key="1">
    <source>
        <dbReference type="Pfam" id="PF01636"/>
    </source>
</evidence>
<feature type="domain" description="Aminoglycoside phosphotransferase" evidence="1">
    <location>
        <begin position="86"/>
        <end position="240"/>
    </location>
</feature>
<gene>
    <name evidence="2" type="ORF">BN13_40047</name>
</gene>
<keyword evidence="3" id="KW-1185">Reference proteome</keyword>
<dbReference type="RefSeq" id="WP_048543838.1">
    <property type="nucleotide sequence ID" value="NZ_HF571038.1"/>
</dbReference>
<evidence type="ECO:0000313" key="3">
    <source>
        <dbReference type="Proteomes" id="UP000035720"/>
    </source>
</evidence>
<organism evidence="2 3">
    <name type="scientific">Nostocoides jenkinsii Ben 74</name>
    <dbReference type="NCBI Taxonomy" id="1193518"/>
    <lineage>
        <taxon>Bacteria</taxon>
        <taxon>Bacillati</taxon>
        <taxon>Actinomycetota</taxon>
        <taxon>Actinomycetes</taxon>
        <taxon>Micrococcales</taxon>
        <taxon>Intrasporangiaceae</taxon>
        <taxon>Nostocoides</taxon>
    </lineage>
</organism>
<protein>
    <recommendedName>
        <fullName evidence="1">Aminoglycoside phosphotransferase domain-containing protein</fullName>
    </recommendedName>
</protein>
<dbReference type="EMBL" id="CAJC01000150">
    <property type="protein sequence ID" value="CCI53495.1"/>
    <property type="molecule type" value="Genomic_DNA"/>
</dbReference>
<proteinExistence type="predicted"/>
<dbReference type="InterPro" id="IPR011009">
    <property type="entry name" value="Kinase-like_dom_sf"/>
</dbReference>
<dbReference type="Proteomes" id="UP000035720">
    <property type="component" value="Unassembled WGS sequence"/>
</dbReference>
<dbReference type="SUPFAM" id="SSF56112">
    <property type="entry name" value="Protein kinase-like (PK-like)"/>
    <property type="match status" value="1"/>
</dbReference>
<name>A0A077MCB4_9MICO</name>
<sequence>MGPAPAQAAAAAHAAALDLGIDPATLTRTAAGSTSTVFLGSGIAVIVAAPGADLDDVSRRVDLAADLARDARFVRPRWDGARDVGGRVVTAWDLVPVDTGPVDWQSAGAALRALHAVSAGAYRDRHGLADLGSLADVSAGIERARECRRIPASAAVVLRRAVDRLTDEIAPHRRDLVVVHGDLHAPNLIHGRGGAVLCDTDEIGVGPAAYDLGMLLDPLRSAVPRASLGDFVRGYGAPLPPLPVRRSFARVAHLRRTVALLTVPASSAHARFYEAARLGAWQAMDRDWSADLVPVVALPPGRRARLAARRLRPF</sequence>
<dbReference type="InterPro" id="IPR002575">
    <property type="entry name" value="Aminoglycoside_PTrfase"/>
</dbReference>